<feature type="region of interest" description="Disordered" evidence="1">
    <location>
        <begin position="1"/>
        <end position="55"/>
    </location>
</feature>
<comment type="caution">
    <text evidence="2">The sequence shown here is derived from an EMBL/GenBank/DDBJ whole genome shotgun (WGS) entry which is preliminary data.</text>
</comment>
<feature type="compositionally biased region" description="Low complexity" evidence="1">
    <location>
        <begin position="116"/>
        <end position="135"/>
    </location>
</feature>
<evidence type="ECO:0000256" key="1">
    <source>
        <dbReference type="SAM" id="MobiDB-lite"/>
    </source>
</evidence>
<keyword evidence="3" id="KW-1185">Reference proteome</keyword>
<sequence length="355" mass="36742">MAAGTSGTAGASEAGREGREGPRGGKKPLRPQQQQVQALQAELERKSEEMRKAQEQRELLQQRIKVLEAVLPVRDQQLHWLTQRKQQQQQHATRPAQLTAPPSGALALHDAWTPPGSHGSGSAAASGSAASTSCSDAQSLGCDAGGGCGPAGGCGGLGVPPPGSSCTPGAVLEHFRVMWNSWVREAGLLLHLHDARPHDPGPELRAGRLREGLMSSLRPLRLEHSRLMLDILDVNMETGARGEAPADSSAARREGTGCARGGSYVAVRSFSTRLRGGGAGGGGAGSSNSARAAAILGGSARGTPGSDFLGSTLFNLMQSIRVAVLSYPYFPDAIAVLNAVAAMPTASVTASDTQR</sequence>
<feature type="compositionally biased region" description="Low complexity" evidence="1">
    <location>
        <begin position="1"/>
        <end position="13"/>
    </location>
</feature>
<feature type="compositionally biased region" description="Basic and acidic residues" evidence="1">
    <location>
        <begin position="42"/>
        <end position="55"/>
    </location>
</feature>
<dbReference type="Proteomes" id="UP000236333">
    <property type="component" value="Unassembled WGS sequence"/>
</dbReference>
<proteinExistence type="predicted"/>
<dbReference type="AlphaFoldDB" id="A0A2J8A704"/>
<name>A0A2J8A704_9CHLO</name>
<organism evidence="2 3">
    <name type="scientific">Tetrabaena socialis</name>
    <dbReference type="NCBI Taxonomy" id="47790"/>
    <lineage>
        <taxon>Eukaryota</taxon>
        <taxon>Viridiplantae</taxon>
        <taxon>Chlorophyta</taxon>
        <taxon>core chlorophytes</taxon>
        <taxon>Chlorophyceae</taxon>
        <taxon>CS clade</taxon>
        <taxon>Chlamydomonadales</taxon>
        <taxon>Tetrabaenaceae</taxon>
        <taxon>Tetrabaena</taxon>
    </lineage>
</organism>
<feature type="compositionally biased region" description="Low complexity" evidence="1">
    <location>
        <begin position="32"/>
        <end position="41"/>
    </location>
</feature>
<protein>
    <submittedName>
        <fullName evidence="2">Uncharacterized protein</fullName>
    </submittedName>
</protein>
<evidence type="ECO:0000313" key="3">
    <source>
        <dbReference type="Proteomes" id="UP000236333"/>
    </source>
</evidence>
<dbReference type="EMBL" id="PGGS01000135">
    <property type="protein sequence ID" value="PNH08304.1"/>
    <property type="molecule type" value="Genomic_DNA"/>
</dbReference>
<gene>
    <name evidence="2" type="ORF">TSOC_005140</name>
</gene>
<feature type="region of interest" description="Disordered" evidence="1">
    <location>
        <begin position="82"/>
        <end position="135"/>
    </location>
</feature>
<accession>A0A2J8A704</accession>
<feature type="compositionally biased region" description="Basic and acidic residues" evidence="1">
    <location>
        <begin position="14"/>
        <end position="23"/>
    </location>
</feature>
<reference evidence="2 3" key="1">
    <citation type="journal article" date="2017" name="Mol. Biol. Evol.">
        <title>The 4-celled Tetrabaena socialis nuclear genome reveals the essential components for genetic control of cell number at the origin of multicellularity in the volvocine lineage.</title>
        <authorList>
            <person name="Featherston J."/>
            <person name="Arakaki Y."/>
            <person name="Hanschen E.R."/>
            <person name="Ferris P.J."/>
            <person name="Michod R.E."/>
            <person name="Olson B.J.S.C."/>
            <person name="Nozaki H."/>
            <person name="Durand P.M."/>
        </authorList>
    </citation>
    <scope>NUCLEOTIDE SEQUENCE [LARGE SCALE GENOMIC DNA]</scope>
    <source>
        <strain evidence="2 3">NIES-571</strain>
    </source>
</reference>
<dbReference type="OrthoDB" id="542456at2759"/>
<evidence type="ECO:0000313" key="2">
    <source>
        <dbReference type="EMBL" id="PNH08304.1"/>
    </source>
</evidence>
<feature type="compositionally biased region" description="Low complexity" evidence="1">
    <location>
        <begin position="82"/>
        <end position="97"/>
    </location>
</feature>